<dbReference type="Proteomes" id="UP000621447">
    <property type="component" value="Unassembled WGS sequence"/>
</dbReference>
<evidence type="ECO:0000256" key="1">
    <source>
        <dbReference type="SAM" id="MobiDB-lite"/>
    </source>
</evidence>
<dbReference type="EMBL" id="JABULH010000019">
    <property type="protein sequence ID" value="NTS66836.1"/>
    <property type="molecule type" value="Genomic_DNA"/>
</dbReference>
<sequence>MMAWDAAEVQMGIFGRIGEWFSRIEWGEGEAFADRTGGDDIPQVNPATGLPMIGSGIAGVDVQGNPFGTDLHRWHDDQASQAFSDSSSTRWDHASSSSSYDPSRGW</sequence>
<organism evidence="2 3">
    <name type="scientific">Sphingomonas hominis</name>
    <dbReference type="NCBI Taxonomy" id="2741495"/>
    <lineage>
        <taxon>Bacteria</taxon>
        <taxon>Pseudomonadati</taxon>
        <taxon>Pseudomonadota</taxon>
        <taxon>Alphaproteobacteria</taxon>
        <taxon>Sphingomonadales</taxon>
        <taxon>Sphingomonadaceae</taxon>
        <taxon>Sphingomonas</taxon>
    </lineage>
</organism>
<evidence type="ECO:0000313" key="2">
    <source>
        <dbReference type="EMBL" id="NTS66836.1"/>
    </source>
</evidence>
<accession>A0ABX2JQ13</accession>
<feature type="region of interest" description="Disordered" evidence="1">
    <location>
        <begin position="66"/>
        <end position="106"/>
    </location>
</feature>
<proteinExistence type="predicted"/>
<gene>
    <name evidence="2" type="ORF">HRV97_16980</name>
</gene>
<protein>
    <submittedName>
        <fullName evidence="2">Uncharacterized protein</fullName>
    </submittedName>
</protein>
<comment type="caution">
    <text evidence="2">The sequence shown here is derived from an EMBL/GenBank/DDBJ whole genome shotgun (WGS) entry which is preliminary data.</text>
</comment>
<reference evidence="2 3" key="1">
    <citation type="submission" date="2020-06" db="EMBL/GenBank/DDBJ databases">
        <title>Sphingomonas hominis sp. nov., a member of the Sphingomonas, isolated from the hair of a 22-year-old girl.</title>
        <authorList>
            <person name="Zhang D.-F."/>
            <person name="Cui X.-W."/>
        </authorList>
    </citation>
    <scope>NUCLEOTIDE SEQUENCE [LARGE SCALE GENOMIC DNA]</scope>
    <source>
        <strain evidence="2 3">HHU CXW</strain>
    </source>
</reference>
<evidence type="ECO:0000313" key="3">
    <source>
        <dbReference type="Proteomes" id="UP000621447"/>
    </source>
</evidence>
<dbReference type="RefSeq" id="WP_174195315.1">
    <property type="nucleotide sequence ID" value="NZ_JABULH010000019.1"/>
</dbReference>
<keyword evidence="3" id="KW-1185">Reference proteome</keyword>
<feature type="compositionally biased region" description="Low complexity" evidence="1">
    <location>
        <begin position="79"/>
        <end position="88"/>
    </location>
</feature>
<name>A0ABX2JQ13_9SPHN</name>